<dbReference type="AlphaFoldDB" id="A0A3B0ZWM9"/>
<dbReference type="CDD" id="cd00082">
    <property type="entry name" value="HisKA"/>
    <property type="match status" value="1"/>
</dbReference>
<dbReference type="InterPro" id="IPR004358">
    <property type="entry name" value="Sig_transdc_His_kin-like_C"/>
</dbReference>
<dbReference type="Pfam" id="PF25323">
    <property type="entry name" value="6TM_PilS"/>
    <property type="match status" value="1"/>
</dbReference>
<keyword evidence="2" id="KW-0472">Membrane</keyword>
<dbReference type="PANTHER" id="PTHR43065:SF52">
    <property type="entry name" value="SENSOR PROTEIN KINASE PILS"/>
    <property type="match status" value="1"/>
</dbReference>
<name>A0A3B0ZWM9_9ZZZZ</name>
<dbReference type="PRINTS" id="PR00344">
    <property type="entry name" value="BCTRLSENSOR"/>
</dbReference>
<dbReference type="Gene3D" id="3.30.565.10">
    <property type="entry name" value="Histidine kinase-like ATPase, C-terminal domain"/>
    <property type="match status" value="1"/>
</dbReference>
<dbReference type="Pfam" id="PF02518">
    <property type="entry name" value="HATPase_c"/>
    <property type="match status" value="1"/>
</dbReference>
<feature type="transmembrane region" description="Helical" evidence="2">
    <location>
        <begin position="35"/>
        <end position="54"/>
    </location>
</feature>
<sequence length="545" mass="61276">MEYTPHKKPRTTAPPALNNQAQSWQPLLYLNTYRAVLSSFFLIIILIGTGPQILGEHNPSLFLVMSVLYLITSIVAFFSIHWRRPSFLIQVYLHVIIDIIAITLLMHASGGLQSGIAILLIIAIAGGSLLIARKSAILLAAIATLFLLLEQSYSMLYNPSLNTSFTQAGLIGAILFLTASTSQLLARRIRESEALATQRGVDLANMEQLTEYIIQRMQTGIVVVDQNNRLRLINESAWQLLGKPEAPHKQPLHKLSPELSQQLQSWLHSPHHQSQLFHSQIATTMIMPRFARLGTDRSAGLLIFLEDTSAMAQKAQDLKLASLGRLTASIAHEIRNPLGAISHAGQLLAESTQLDQNENRLIEIISNHSKRMNTIIENILQISRREQSKPEKLLLSTWVSSFIEEFRLTQKLPRLEILITNKAKKTTVFFDPSQLHQVVWNLCQNALQYTKTRPDGVKLEIEIGQINETFIPYLIIIDFGAGVNEKLKEQIFEPFFTTNAKGTGLGLYIARELCESNQAHLNYISEKNHGFRITFSDTRRIGVNE</sequence>
<dbReference type="InterPro" id="IPR036890">
    <property type="entry name" value="HATPase_C_sf"/>
</dbReference>
<keyword evidence="1" id="KW-0597">Phosphoprotein</keyword>
<proteinExistence type="predicted"/>
<feature type="transmembrane region" description="Helical" evidence="2">
    <location>
        <begin position="136"/>
        <end position="153"/>
    </location>
</feature>
<keyword evidence="2" id="KW-1133">Transmembrane helix</keyword>
<evidence type="ECO:0000313" key="4">
    <source>
        <dbReference type="EMBL" id="VAW85864.1"/>
    </source>
</evidence>
<dbReference type="GO" id="GO:0000155">
    <property type="term" value="F:phosphorelay sensor kinase activity"/>
    <property type="evidence" value="ECO:0007669"/>
    <property type="project" value="InterPro"/>
</dbReference>
<feature type="domain" description="Histidine kinase" evidence="3">
    <location>
        <begin position="329"/>
        <end position="536"/>
    </location>
</feature>
<feature type="transmembrane region" description="Helical" evidence="2">
    <location>
        <begin position="112"/>
        <end position="131"/>
    </location>
</feature>
<organism evidence="4">
    <name type="scientific">hydrothermal vent metagenome</name>
    <dbReference type="NCBI Taxonomy" id="652676"/>
    <lineage>
        <taxon>unclassified sequences</taxon>
        <taxon>metagenomes</taxon>
        <taxon>ecological metagenomes</taxon>
    </lineage>
</organism>
<dbReference type="SMART" id="SM00387">
    <property type="entry name" value="HATPase_c"/>
    <property type="match status" value="1"/>
</dbReference>
<dbReference type="PANTHER" id="PTHR43065">
    <property type="entry name" value="SENSOR HISTIDINE KINASE"/>
    <property type="match status" value="1"/>
</dbReference>
<dbReference type="EMBL" id="UOFO01000082">
    <property type="protein sequence ID" value="VAW85864.1"/>
    <property type="molecule type" value="Genomic_DNA"/>
</dbReference>
<protein>
    <submittedName>
        <fullName evidence="4">Two-component sensor PilS</fullName>
    </submittedName>
</protein>
<dbReference type="PROSITE" id="PS50109">
    <property type="entry name" value="HIS_KIN"/>
    <property type="match status" value="1"/>
</dbReference>
<reference evidence="4" key="1">
    <citation type="submission" date="2018-06" db="EMBL/GenBank/DDBJ databases">
        <authorList>
            <person name="Zhirakovskaya E."/>
        </authorList>
    </citation>
    <scope>NUCLEOTIDE SEQUENCE</scope>
</reference>
<evidence type="ECO:0000259" key="3">
    <source>
        <dbReference type="PROSITE" id="PS50109"/>
    </source>
</evidence>
<accession>A0A3B0ZWM9</accession>
<dbReference type="InterPro" id="IPR005467">
    <property type="entry name" value="His_kinase_dom"/>
</dbReference>
<dbReference type="SUPFAM" id="SSF55874">
    <property type="entry name" value="ATPase domain of HSP90 chaperone/DNA topoisomerase II/histidine kinase"/>
    <property type="match status" value="1"/>
</dbReference>
<evidence type="ECO:0000256" key="1">
    <source>
        <dbReference type="ARBA" id="ARBA00022553"/>
    </source>
</evidence>
<dbReference type="InterPro" id="IPR036097">
    <property type="entry name" value="HisK_dim/P_sf"/>
</dbReference>
<evidence type="ECO:0000256" key="2">
    <source>
        <dbReference type="SAM" id="Phobius"/>
    </source>
</evidence>
<keyword evidence="2" id="KW-0812">Transmembrane</keyword>
<dbReference type="InterPro" id="IPR003661">
    <property type="entry name" value="HisK_dim/P_dom"/>
</dbReference>
<dbReference type="CDD" id="cd00075">
    <property type="entry name" value="HATPase"/>
    <property type="match status" value="1"/>
</dbReference>
<dbReference type="Gene3D" id="1.10.287.130">
    <property type="match status" value="1"/>
</dbReference>
<dbReference type="SMART" id="SM00388">
    <property type="entry name" value="HisKA"/>
    <property type="match status" value="1"/>
</dbReference>
<feature type="transmembrane region" description="Helical" evidence="2">
    <location>
        <begin position="87"/>
        <end position="106"/>
    </location>
</feature>
<feature type="transmembrane region" description="Helical" evidence="2">
    <location>
        <begin position="165"/>
        <end position="186"/>
    </location>
</feature>
<dbReference type="SUPFAM" id="SSF47384">
    <property type="entry name" value="Homodimeric domain of signal transducing histidine kinase"/>
    <property type="match status" value="1"/>
</dbReference>
<dbReference type="InterPro" id="IPR003594">
    <property type="entry name" value="HATPase_dom"/>
</dbReference>
<feature type="transmembrane region" description="Helical" evidence="2">
    <location>
        <begin position="60"/>
        <end position="80"/>
    </location>
</feature>
<dbReference type="Gene3D" id="3.30.450.20">
    <property type="entry name" value="PAS domain"/>
    <property type="match status" value="1"/>
</dbReference>
<dbReference type="Pfam" id="PF00512">
    <property type="entry name" value="HisKA"/>
    <property type="match status" value="1"/>
</dbReference>
<gene>
    <name evidence="4" type="ORF">MNBD_GAMMA16-1842</name>
</gene>